<dbReference type="AlphaFoldDB" id="A0AAN7PS29"/>
<protein>
    <submittedName>
        <fullName evidence="2">Uncharacterized protein</fullName>
    </submittedName>
</protein>
<evidence type="ECO:0000256" key="1">
    <source>
        <dbReference type="SAM" id="MobiDB-lite"/>
    </source>
</evidence>
<dbReference type="EMBL" id="JARPUR010000005">
    <property type="protein sequence ID" value="KAK4875254.1"/>
    <property type="molecule type" value="Genomic_DNA"/>
</dbReference>
<evidence type="ECO:0000313" key="2">
    <source>
        <dbReference type="EMBL" id="KAK4875254.1"/>
    </source>
</evidence>
<sequence>MNSELDNLKPTTNNSSRWSTLPINIRAQAEHILQNAVLMTEMGIDLKEKSLAGQKYISCLRSLAIRASKTMNTLHSSSIAFLILAQKLVQSVMTSIDAIPTPDQSCTNIKVDFEKLLVIIEKEISDVEENEGVDAATSTTTTCGLVNMSLVTDKIKSLEAKRKLSDNFLLPPSSSTKSVKSDIDEKYPENLSRESLIDLNNVVNLPTVPEDIFTCFSSKPTRTSSLSSLKSIRKVKLFLQRASTASDDEDESSEPEEHDFNKLAGDCDEGKPPNTSYSSGKKVFLGNIKEETQQD</sequence>
<name>A0AAN7PS29_9COLE</name>
<proteinExistence type="predicted"/>
<comment type="caution">
    <text evidence="2">The sequence shown here is derived from an EMBL/GenBank/DDBJ whole genome shotgun (WGS) entry which is preliminary data.</text>
</comment>
<accession>A0AAN7PS29</accession>
<dbReference type="Proteomes" id="UP001353858">
    <property type="component" value="Unassembled WGS sequence"/>
</dbReference>
<feature type="region of interest" description="Disordered" evidence="1">
    <location>
        <begin position="243"/>
        <end position="295"/>
    </location>
</feature>
<organism evidence="2 3">
    <name type="scientific">Aquatica leii</name>
    <dbReference type="NCBI Taxonomy" id="1421715"/>
    <lineage>
        <taxon>Eukaryota</taxon>
        <taxon>Metazoa</taxon>
        <taxon>Ecdysozoa</taxon>
        <taxon>Arthropoda</taxon>
        <taxon>Hexapoda</taxon>
        <taxon>Insecta</taxon>
        <taxon>Pterygota</taxon>
        <taxon>Neoptera</taxon>
        <taxon>Endopterygota</taxon>
        <taxon>Coleoptera</taxon>
        <taxon>Polyphaga</taxon>
        <taxon>Elateriformia</taxon>
        <taxon>Elateroidea</taxon>
        <taxon>Lampyridae</taxon>
        <taxon>Luciolinae</taxon>
        <taxon>Aquatica</taxon>
    </lineage>
</organism>
<feature type="compositionally biased region" description="Acidic residues" evidence="1">
    <location>
        <begin position="246"/>
        <end position="257"/>
    </location>
</feature>
<keyword evidence="3" id="KW-1185">Reference proteome</keyword>
<reference evidence="3" key="1">
    <citation type="submission" date="2023-01" db="EMBL/GenBank/DDBJ databases">
        <title>Key to firefly adult light organ development and bioluminescence: homeobox transcription factors regulate luciferase expression and transportation to peroxisome.</title>
        <authorList>
            <person name="Fu X."/>
        </authorList>
    </citation>
    <scope>NUCLEOTIDE SEQUENCE [LARGE SCALE GENOMIC DNA]</scope>
</reference>
<evidence type="ECO:0000313" key="3">
    <source>
        <dbReference type="Proteomes" id="UP001353858"/>
    </source>
</evidence>
<gene>
    <name evidence="2" type="ORF">RN001_011676</name>
</gene>